<evidence type="ECO:0000313" key="3">
    <source>
        <dbReference type="EMBL" id="AKZ63738.1"/>
    </source>
</evidence>
<dbReference type="Gene3D" id="3.30.70.100">
    <property type="match status" value="1"/>
</dbReference>
<dbReference type="InterPro" id="IPR006121">
    <property type="entry name" value="HMA_dom"/>
</dbReference>
<dbReference type="PROSITE" id="PS50846">
    <property type="entry name" value="HMA_2"/>
    <property type="match status" value="1"/>
</dbReference>
<dbReference type="InterPro" id="IPR036163">
    <property type="entry name" value="HMA_dom_sf"/>
</dbReference>
<keyword evidence="4" id="KW-1185">Reference proteome</keyword>
<dbReference type="RefSeq" id="WP_053198577.1">
    <property type="nucleotide sequence ID" value="NZ_CP011409.1"/>
</dbReference>
<dbReference type="EMBL" id="CP011409">
    <property type="protein sequence ID" value="AKZ63738.1"/>
    <property type="molecule type" value="Genomic_DNA"/>
</dbReference>
<evidence type="ECO:0000256" key="1">
    <source>
        <dbReference type="ARBA" id="ARBA00022723"/>
    </source>
</evidence>
<evidence type="ECO:0000313" key="4">
    <source>
        <dbReference type="Proteomes" id="UP000063429"/>
    </source>
</evidence>
<name>A0ABN4I0C9_9BURK</name>
<dbReference type="Pfam" id="PF00403">
    <property type="entry name" value="HMA"/>
    <property type="match status" value="1"/>
</dbReference>
<dbReference type="CDD" id="cd00371">
    <property type="entry name" value="HMA"/>
    <property type="match status" value="1"/>
</dbReference>
<keyword evidence="1" id="KW-0479">Metal-binding</keyword>
<accession>A0ABN4I0C9</accession>
<organism evidence="3 4">
    <name type="scientific">Herbaspirillum hiltneri N3</name>
    <dbReference type="NCBI Taxonomy" id="1262470"/>
    <lineage>
        <taxon>Bacteria</taxon>
        <taxon>Pseudomonadati</taxon>
        <taxon>Pseudomonadota</taxon>
        <taxon>Betaproteobacteria</taxon>
        <taxon>Burkholderiales</taxon>
        <taxon>Oxalobacteraceae</taxon>
        <taxon>Herbaspirillum</taxon>
    </lineage>
</organism>
<feature type="domain" description="HMA" evidence="2">
    <location>
        <begin position="1"/>
        <end position="63"/>
    </location>
</feature>
<sequence length="65" mass="6957">MLTFNVQDMTCNHCASAITRAVKDVDANARVEVQVAEKRVNIDSSVAAAEFEEAIKDAGYTPVAA</sequence>
<proteinExistence type="predicted"/>
<dbReference type="InterPro" id="IPR017969">
    <property type="entry name" value="Heavy-metal-associated_CS"/>
</dbReference>
<dbReference type="Proteomes" id="UP000063429">
    <property type="component" value="Chromosome"/>
</dbReference>
<gene>
    <name evidence="3" type="ORF">F506_14640</name>
</gene>
<dbReference type="PROSITE" id="PS01047">
    <property type="entry name" value="HMA_1"/>
    <property type="match status" value="1"/>
</dbReference>
<reference evidence="4" key="1">
    <citation type="journal article" date="2015" name="Genome Announc.">
        <title>Complete Genome Sequence of Herbaspirillum hiltneri N3 (DSM 17495), Isolated from Surface-Sterilized Wheat Roots.</title>
        <authorList>
            <person name="Guizelini D."/>
            <person name="Saizaki P.M."/>
            <person name="Coimbra N.A."/>
            <person name="Weiss V.A."/>
            <person name="Faoro H."/>
            <person name="Sfeir M.Z."/>
            <person name="Baura V.A."/>
            <person name="Monteiro R.A."/>
            <person name="Chubatsu L.S."/>
            <person name="Souza E.M."/>
            <person name="Cruz L.M."/>
            <person name="Pedrosa F.O."/>
            <person name="Raittz R.T."/>
            <person name="Marchaukoski J.N."/>
            <person name="Steffens M.B."/>
        </authorList>
    </citation>
    <scope>NUCLEOTIDE SEQUENCE [LARGE SCALE GENOMIC DNA]</scope>
    <source>
        <strain evidence="4">N3</strain>
    </source>
</reference>
<protein>
    <submittedName>
        <fullName evidence="3">Heavy metal transporter</fullName>
    </submittedName>
</protein>
<evidence type="ECO:0000259" key="2">
    <source>
        <dbReference type="PROSITE" id="PS50846"/>
    </source>
</evidence>
<dbReference type="SUPFAM" id="SSF55008">
    <property type="entry name" value="HMA, heavy metal-associated domain"/>
    <property type="match status" value="1"/>
</dbReference>